<feature type="domain" description="ABC-2 type transporter transmembrane" evidence="6">
    <location>
        <begin position="20"/>
        <end position="187"/>
    </location>
</feature>
<evidence type="ECO:0000313" key="7">
    <source>
        <dbReference type="EMBL" id="MTD16500.1"/>
    </source>
</evidence>
<protein>
    <submittedName>
        <fullName evidence="7">ABC transporter permease</fullName>
    </submittedName>
</protein>
<feature type="transmembrane region" description="Helical" evidence="5">
    <location>
        <begin position="34"/>
        <end position="53"/>
    </location>
</feature>
<evidence type="ECO:0000313" key="8">
    <source>
        <dbReference type="Proteomes" id="UP000460221"/>
    </source>
</evidence>
<dbReference type="EMBL" id="WLYK01000009">
    <property type="protein sequence ID" value="MTD16500.1"/>
    <property type="molecule type" value="Genomic_DNA"/>
</dbReference>
<dbReference type="RefSeq" id="WP_154770462.1">
    <property type="nucleotide sequence ID" value="NZ_WLYK01000009.1"/>
</dbReference>
<gene>
    <name evidence="7" type="ORF">GIS00_21420</name>
</gene>
<reference evidence="7 8" key="1">
    <citation type="submission" date="2019-11" db="EMBL/GenBank/DDBJ databases">
        <authorList>
            <person name="Jiang L.-Q."/>
        </authorList>
    </citation>
    <scope>NUCLEOTIDE SEQUENCE [LARGE SCALE GENOMIC DNA]</scope>
    <source>
        <strain evidence="7 8">YIM 132087</strain>
    </source>
</reference>
<feature type="transmembrane region" description="Helical" evidence="5">
    <location>
        <begin position="147"/>
        <end position="167"/>
    </location>
</feature>
<keyword evidence="2 5" id="KW-0812">Transmembrane</keyword>
<dbReference type="InterPro" id="IPR051784">
    <property type="entry name" value="Nod_factor_ABC_transporter"/>
</dbReference>
<accession>A0A7K1FR05</accession>
<dbReference type="Proteomes" id="UP000460221">
    <property type="component" value="Unassembled WGS sequence"/>
</dbReference>
<evidence type="ECO:0000256" key="2">
    <source>
        <dbReference type="ARBA" id="ARBA00022692"/>
    </source>
</evidence>
<organism evidence="7 8">
    <name type="scientific">Nakamurella alba</name>
    <dbReference type="NCBI Taxonomy" id="2665158"/>
    <lineage>
        <taxon>Bacteria</taxon>
        <taxon>Bacillati</taxon>
        <taxon>Actinomycetota</taxon>
        <taxon>Actinomycetes</taxon>
        <taxon>Nakamurellales</taxon>
        <taxon>Nakamurellaceae</taxon>
        <taxon>Nakamurella</taxon>
    </lineage>
</organism>
<proteinExistence type="predicted"/>
<dbReference type="Pfam" id="PF01061">
    <property type="entry name" value="ABC2_membrane"/>
    <property type="match status" value="1"/>
</dbReference>
<feature type="transmembrane region" description="Helical" evidence="5">
    <location>
        <begin position="65"/>
        <end position="86"/>
    </location>
</feature>
<keyword evidence="8" id="KW-1185">Reference proteome</keyword>
<dbReference type="AlphaFoldDB" id="A0A7K1FR05"/>
<comment type="caution">
    <text evidence="7">The sequence shown here is derived from an EMBL/GenBank/DDBJ whole genome shotgun (WGS) entry which is preliminary data.</text>
</comment>
<dbReference type="PANTHER" id="PTHR43229">
    <property type="entry name" value="NODULATION PROTEIN J"/>
    <property type="match status" value="1"/>
</dbReference>
<keyword evidence="3 5" id="KW-1133">Transmembrane helix</keyword>
<feature type="transmembrane region" description="Helical" evidence="5">
    <location>
        <begin position="179"/>
        <end position="199"/>
    </location>
</feature>
<comment type="subcellular location">
    <subcellularLocation>
        <location evidence="1">Membrane</location>
        <topology evidence="1">Multi-pass membrane protein</topology>
    </subcellularLocation>
</comment>
<evidence type="ECO:0000259" key="6">
    <source>
        <dbReference type="Pfam" id="PF01061"/>
    </source>
</evidence>
<evidence type="ECO:0000256" key="1">
    <source>
        <dbReference type="ARBA" id="ARBA00004141"/>
    </source>
</evidence>
<evidence type="ECO:0000256" key="5">
    <source>
        <dbReference type="SAM" id="Phobius"/>
    </source>
</evidence>
<dbReference type="PANTHER" id="PTHR43229:SF2">
    <property type="entry name" value="NODULATION PROTEIN J"/>
    <property type="match status" value="1"/>
</dbReference>
<feature type="transmembrane region" description="Helical" evidence="5">
    <location>
        <begin position="121"/>
        <end position="141"/>
    </location>
</feature>
<evidence type="ECO:0000256" key="3">
    <source>
        <dbReference type="ARBA" id="ARBA00022989"/>
    </source>
</evidence>
<keyword evidence="4 5" id="KW-0472">Membrane</keyword>
<dbReference type="GO" id="GO:0140359">
    <property type="term" value="F:ABC-type transporter activity"/>
    <property type="evidence" value="ECO:0007669"/>
    <property type="project" value="InterPro"/>
</dbReference>
<evidence type="ECO:0000256" key="4">
    <source>
        <dbReference type="ARBA" id="ARBA00023136"/>
    </source>
</evidence>
<name>A0A7K1FR05_9ACTN</name>
<sequence length="277" mass="29307">MTALDTSPRTTHRPRPLTGLAKAEFLQFLRNKTLIYTGMVTPVALPLIMFFVIRRGTDPDAPATAARLAIDMFLCMAVLFVQYYSVLSMVTTRRSEGVLRRLRTGEAPDWKIQAAPAVPGIALAVIGAVVVGVVVFVAGAPTPVNPVAILLALAWGLVLFALLALATSGFTRNAEAAQITSLPIIALTVAGLGSIRSVVPDRVAAVLDLTPYAAISDLVAIGTTGRPEVPAAGEAGLAPVDFAGSFAEFGRPVVTLVAWTIVAAVLTRRYFRWDDRG</sequence>
<feature type="transmembrane region" description="Helical" evidence="5">
    <location>
        <begin position="249"/>
        <end position="267"/>
    </location>
</feature>
<dbReference type="GO" id="GO:0016020">
    <property type="term" value="C:membrane"/>
    <property type="evidence" value="ECO:0007669"/>
    <property type="project" value="UniProtKB-SubCell"/>
</dbReference>
<dbReference type="InterPro" id="IPR013525">
    <property type="entry name" value="ABC2_TM"/>
</dbReference>